<evidence type="ECO:0000313" key="2">
    <source>
        <dbReference type="EMBL" id="PTM58434.1"/>
    </source>
</evidence>
<feature type="compositionally biased region" description="Basic and acidic residues" evidence="1">
    <location>
        <begin position="60"/>
        <end position="71"/>
    </location>
</feature>
<organism evidence="2 3">
    <name type="scientific">Desmospora activa DSM 45169</name>
    <dbReference type="NCBI Taxonomy" id="1121389"/>
    <lineage>
        <taxon>Bacteria</taxon>
        <taxon>Bacillati</taxon>
        <taxon>Bacillota</taxon>
        <taxon>Bacilli</taxon>
        <taxon>Bacillales</taxon>
        <taxon>Thermoactinomycetaceae</taxon>
        <taxon>Desmospora</taxon>
    </lineage>
</organism>
<gene>
    <name evidence="2" type="ORF">C8J48_1017</name>
</gene>
<protein>
    <submittedName>
        <fullName evidence="2">Uncharacterized protein</fullName>
    </submittedName>
</protein>
<evidence type="ECO:0000313" key="3">
    <source>
        <dbReference type="Proteomes" id="UP000241639"/>
    </source>
</evidence>
<proteinExistence type="predicted"/>
<comment type="caution">
    <text evidence="2">The sequence shown here is derived from an EMBL/GenBank/DDBJ whole genome shotgun (WGS) entry which is preliminary data.</text>
</comment>
<dbReference type="EMBL" id="PZZP01000001">
    <property type="protein sequence ID" value="PTM58434.1"/>
    <property type="molecule type" value="Genomic_DNA"/>
</dbReference>
<name>A0A2T4Z964_9BACL</name>
<feature type="region of interest" description="Disordered" evidence="1">
    <location>
        <begin position="52"/>
        <end position="71"/>
    </location>
</feature>
<keyword evidence="3" id="KW-1185">Reference proteome</keyword>
<reference evidence="2 3" key="1">
    <citation type="submission" date="2018-04" db="EMBL/GenBank/DDBJ databases">
        <title>Genomic Encyclopedia of Archaeal and Bacterial Type Strains, Phase II (KMG-II): from individual species to whole genera.</title>
        <authorList>
            <person name="Goeker M."/>
        </authorList>
    </citation>
    <scope>NUCLEOTIDE SEQUENCE [LARGE SCALE GENOMIC DNA]</scope>
    <source>
        <strain evidence="2 3">DSM 45169</strain>
    </source>
</reference>
<dbReference type="Proteomes" id="UP000241639">
    <property type="component" value="Unassembled WGS sequence"/>
</dbReference>
<evidence type="ECO:0000256" key="1">
    <source>
        <dbReference type="SAM" id="MobiDB-lite"/>
    </source>
</evidence>
<dbReference type="AlphaFoldDB" id="A0A2T4Z964"/>
<sequence length="71" mass="8032">MTFPLYLETLGGDFYREFKYGLSRGILGSSRLPFISISDNSHPNRRAAIPIRNGHHQKSKKADLSIRIKSA</sequence>
<accession>A0A2T4Z964</accession>